<proteinExistence type="predicted"/>
<comment type="caution">
    <text evidence="1">The sequence shown here is derived from an EMBL/GenBank/DDBJ whole genome shotgun (WGS) entry which is preliminary data.</text>
</comment>
<dbReference type="EMBL" id="DSUH01000279">
    <property type="protein sequence ID" value="HGU33602.1"/>
    <property type="molecule type" value="Genomic_DNA"/>
</dbReference>
<protein>
    <submittedName>
        <fullName evidence="1">Uncharacterized protein</fullName>
    </submittedName>
</protein>
<evidence type="ECO:0000313" key="1">
    <source>
        <dbReference type="EMBL" id="HGU33602.1"/>
    </source>
</evidence>
<gene>
    <name evidence="1" type="ORF">ENS29_12195</name>
</gene>
<dbReference type="AlphaFoldDB" id="A0A7C4RT85"/>
<reference evidence="1" key="1">
    <citation type="journal article" date="2020" name="mSystems">
        <title>Genome- and Community-Level Interaction Insights into Carbon Utilization and Element Cycling Functions of Hydrothermarchaeota in Hydrothermal Sediment.</title>
        <authorList>
            <person name="Zhou Z."/>
            <person name="Liu Y."/>
            <person name="Xu W."/>
            <person name="Pan J."/>
            <person name="Luo Z.H."/>
            <person name="Li M."/>
        </authorList>
    </citation>
    <scope>NUCLEOTIDE SEQUENCE [LARGE SCALE GENOMIC DNA]</scope>
    <source>
        <strain evidence="1">SpSt-477</strain>
    </source>
</reference>
<name>A0A7C4RT85_9BACT</name>
<sequence length="96" mass="11369">MTNEEISRFFNTTRPFIQGNPNLRHPQVEGWFRTRQHFRIAMPFRRTDKALGALPQVTESIRYQDSVADELKHIMRCGHHQEGIHRLSDQTLLRLS</sequence>
<accession>A0A7C4RT85</accession>
<organism evidence="1">
    <name type="scientific">Desulfatirhabdium butyrativorans</name>
    <dbReference type="NCBI Taxonomy" id="340467"/>
    <lineage>
        <taxon>Bacteria</taxon>
        <taxon>Pseudomonadati</taxon>
        <taxon>Thermodesulfobacteriota</taxon>
        <taxon>Desulfobacteria</taxon>
        <taxon>Desulfobacterales</taxon>
        <taxon>Desulfatirhabdiaceae</taxon>
        <taxon>Desulfatirhabdium</taxon>
    </lineage>
</organism>